<dbReference type="SUPFAM" id="SSF52047">
    <property type="entry name" value="RNI-like"/>
    <property type="match status" value="1"/>
</dbReference>
<dbReference type="PANTHER" id="PTHR24111:SF0">
    <property type="entry name" value="LEUCINE-RICH REPEAT-CONTAINING PROTEIN"/>
    <property type="match status" value="1"/>
</dbReference>
<dbReference type="PANTHER" id="PTHR24111">
    <property type="entry name" value="LEUCINE-RICH REPEAT-CONTAINING PROTEIN 34"/>
    <property type="match status" value="1"/>
</dbReference>
<evidence type="ECO:0000313" key="3">
    <source>
        <dbReference type="EMBL" id="KAH0462089.1"/>
    </source>
</evidence>
<reference evidence="3 4" key="1">
    <citation type="journal article" date="2021" name="Hortic Res">
        <title>Chromosome-scale assembly of the Dendrobium chrysotoxum genome enhances the understanding of orchid evolution.</title>
        <authorList>
            <person name="Zhang Y."/>
            <person name="Zhang G.Q."/>
            <person name="Zhang D."/>
            <person name="Liu X.D."/>
            <person name="Xu X.Y."/>
            <person name="Sun W.H."/>
            <person name="Yu X."/>
            <person name="Zhu X."/>
            <person name="Wang Z.W."/>
            <person name="Zhao X."/>
            <person name="Zhong W.Y."/>
            <person name="Chen H."/>
            <person name="Yin W.L."/>
            <person name="Huang T."/>
            <person name="Niu S.C."/>
            <person name="Liu Z.J."/>
        </authorList>
    </citation>
    <scope>NUCLEOTIDE SEQUENCE [LARGE SCALE GENOMIC DNA]</scope>
    <source>
        <strain evidence="3">Lindl</strain>
    </source>
</reference>
<proteinExistence type="predicted"/>
<keyword evidence="2" id="KW-1133">Transmembrane helix</keyword>
<gene>
    <name evidence="3" type="ORF">IEQ34_009664</name>
</gene>
<protein>
    <submittedName>
        <fullName evidence="3">Uncharacterized protein</fullName>
    </submittedName>
</protein>
<name>A0AAV7GJY2_DENCH</name>
<evidence type="ECO:0000313" key="4">
    <source>
        <dbReference type="Proteomes" id="UP000775213"/>
    </source>
</evidence>
<dbReference type="InterPro" id="IPR052201">
    <property type="entry name" value="LRR-containing_regulator"/>
</dbReference>
<keyword evidence="2" id="KW-0472">Membrane</keyword>
<evidence type="ECO:0000256" key="2">
    <source>
        <dbReference type="SAM" id="Phobius"/>
    </source>
</evidence>
<keyword evidence="4" id="KW-1185">Reference proteome</keyword>
<accession>A0AAV7GJY2</accession>
<dbReference type="Proteomes" id="UP000775213">
    <property type="component" value="Unassembled WGS sequence"/>
</dbReference>
<dbReference type="AlphaFoldDB" id="A0AAV7GJY2"/>
<keyword evidence="1" id="KW-0677">Repeat</keyword>
<dbReference type="InterPro" id="IPR001611">
    <property type="entry name" value="Leu-rich_rpt"/>
</dbReference>
<dbReference type="InterPro" id="IPR032675">
    <property type="entry name" value="LRR_dom_sf"/>
</dbReference>
<keyword evidence="2" id="KW-0812">Transmembrane</keyword>
<sequence>MNSLIINIRRFMHLQKLDIRIVPLVGKDSEIIFFWKKRRDTKHVNYKYVTIVVVDMPEGLPLAVTLTSSSSWFSSNQRKQSLQFQSLNEEKQNIQLEHALSMLFRSLEVAEGLSGDLVPLMIGGQVPTNGILILGHFLAFDESNLIGKIPDGSVQFVKGHTSVKDAIDGAVKILTGALAVLWKVVEKVLITKPKGQPSTENKSTTTGVKWSFSPGTNLPMGNIFKMARDSKQKLNEFMKELKTFRSVDLSGHNFGDDGLFFLAESLAFNQSAEDVDFSGNGITAAGLKAFDGVLQANTVLKTLNLSGNAIGDEGAKGILIVFTISENMIIFVFIYLKCMNWESFDFDVLWKF</sequence>
<dbReference type="Gene3D" id="3.80.10.10">
    <property type="entry name" value="Ribonuclease Inhibitor"/>
    <property type="match status" value="1"/>
</dbReference>
<dbReference type="EMBL" id="JAGFBR010000009">
    <property type="protein sequence ID" value="KAH0462089.1"/>
    <property type="molecule type" value="Genomic_DNA"/>
</dbReference>
<dbReference type="Pfam" id="PF13516">
    <property type="entry name" value="LRR_6"/>
    <property type="match status" value="3"/>
</dbReference>
<evidence type="ECO:0000256" key="1">
    <source>
        <dbReference type="ARBA" id="ARBA00022737"/>
    </source>
</evidence>
<comment type="caution">
    <text evidence="3">The sequence shown here is derived from an EMBL/GenBank/DDBJ whole genome shotgun (WGS) entry which is preliminary data.</text>
</comment>
<feature type="transmembrane region" description="Helical" evidence="2">
    <location>
        <begin position="317"/>
        <end position="336"/>
    </location>
</feature>
<organism evidence="3 4">
    <name type="scientific">Dendrobium chrysotoxum</name>
    <name type="common">Orchid</name>
    <dbReference type="NCBI Taxonomy" id="161865"/>
    <lineage>
        <taxon>Eukaryota</taxon>
        <taxon>Viridiplantae</taxon>
        <taxon>Streptophyta</taxon>
        <taxon>Embryophyta</taxon>
        <taxon>Tracheophyta</taxon>
        <taxon>Spermatophyta</taxon>
        <taxon>Magnoliopsida</taxon>
        <taxon>Liliopsida</taxon>
        <taxon>Asparagales</taxon>
        <taxon>Orchidaceae</taxon>
        <taxon>Epidendroideae</taxon>
        <taxon>Malaxideae</taxon>
        <taxon>Dendrobiinae</taxon>
        <taxon>Dendrobium</taxon>
    </lineage>
</organism>